<dbReference type="AlphaFoldDB" id="A0A9X0AJW6"/>
<comment type="caution">
    <text evidence="1">The sequence shown here is derived from an EMBL/GenBank/DDBJ whole genome shotgun (WGS) entry which is preliminary data.</text>
</comment>
<keyword evidence="2" id="KW-1185">Reference proteome</keyword>
<name>A0A9X0AJW6_9HELO</name>
<sequence length="108" mass="12487">MCCIDDTLCRRRILAMIEMRQMIVLKVLIVLKAFWEDNGLILKEMRCPKLIVFVRDENVSNGKSNLKILSKLLCSEYLHGSKGARAECFTHIPYSIFRIVFLGAFLCM</sequence>
<protein>
    <submittedName>
        <fullName evidence="1">Uncharacterized protein</fullName>
    </submittedName>
</protein>
<dbReference type="EMBL" id="JAPEIS010000007">
    <property type="protein sequence ID" value="KAJ8064146.1"/>
    <property type="molecule type" value="Genomic_DNA"/>
</dbReference>
<gene>
    <name evidence="1" type="ORF">OCU04_006500</name>
</gene>
<evidence type="ECO:0000313" key="2">
    <source>
        <dbReference type="Proteomes" id="UP001152300"/>
    </source>
</evidence>
<evidence type="ECO:0000313" key="1">
    <source>
        <dbReference type="EMBL" id="KAJ8064146.1"/>
    </source>
</evidence>
<reference evidence="1" key="1">
    <citation type="submission" date="2022-11" db="EMBL/GenBank/DDBJ databases">
        <title>Genome Resource of Sclerotinia nivalis Strain SnTB1, a Plant Pathogen Isolated from American Ginseng.</title>
        <authorList>
            <person name="Fan S."/>
        </authorList>
    </citation>
    <scope>NUCLEOTIDE SEQUENCE</scope>
    <source>
        <strain evidence="1">SnTB1</strain>
    </source>
</reference>
<accession>A0A9X0AJW6</accession>
<organism evidence="1 2">
    <name type="scientific">Sclerotinia nivalis</name>
    <dbReference type="NCBI Taxonomy" id="352851"/>
    <lineage>
        <taxon>Eukaryota</taxon>
        <taxon>Fungi</taxon>
        <taxon>Dikarya</taxon>
        <taxon>Ascomycota</taxon>
        <taxon>Pezizomycotina</taxon>
        <taxon>Leotiomycetes</taxon>
        <taxon>Helotiales</taxon>
        <taxon>Sclerotiniaceae</taxon>
        <taxon>Sclerotinia</taxon>
    </lineage>
</organism>
<dbReference type="Proteomes" id="UP001152300">
    <property type="component" value="Unassembled WGS sequence"/>
</dbReference>
<proteinExistence type="predicted"/>